<gene>
    <name evidence="7" type="ORF">A3224_04760</name>
</gene>
<dbReference type="PANTHER" id="PTHR33931:SF2">
    <property type="entry name" value="HOLIN-LIKE PROTEIN CIDA"/>
    <property type="match status" value="1"/>
</dbReference>
<feature type="transmembrane region" description="Helical" evidence="6">
    <location>
        <begin position="35"/>
        <end position="54"/>
    </location>
</feature>
<accession>A0A143HJS7</accession>
<sequence length="135" mass="14626">MARTGSAVFLLFQIAALCGLFWLCNQIVALAHLPIPASVIGLAILALLLLMRIVPEKAVVAASSWLLGDLLLFFIPPVVSVIKNWVLLREDGGVLVTSLIVGTALVLTGTAWVVDRVFTLEKHLHKRHLRGQADV</sequence>
<dbReference type="Pfam" id="PF03788">
    <property type="entry name" value="LrgA"/>
    <property type="match status" value="1"/>
</dbReference>
<keyword evidence="3 6" id="KW-0812">Transmembrane</keyword>
<dbReference type="GO" id="GO:0005886">
    <property type="term" value="C:plasma membrane"/>
    <property type="evidence" value="ECO:0007669"/>
    <property type="project" value="UniProtKB-SubCell"/>
</dbReference>
<feature type="transmembrane region" description="Helical" evidence="6">
    <location>
        <begin position="92"/>
        <end position="114"/>
    </location>
</feature>
<evidence type="ECO:0000256" key="1">
    <source>
        <dbReference type="ARBA" id="ARBA00004651"/>
    </source>
</evidence>
<dbReference type="AlphaFoldDB" id="A0A143HJS7"/>
<dbReference type="PANTHER" id="PTHR33931">
    <property type="entry name" value="HOLIN-LIKE PROTEIN CIDA-RELATED"/>
    <property type="match status" value="1"/>
</dbReference>
<comment type="subcellular location">
    <subcellularLocation>
        <location evidence="1">Cell membrane</location>
        <topology evidence="1">Multi-pass membrane protein</topology>
    </subcellularLocation>
</comment>
<keyword evidence="4 6" id="KW-1133">Transmembrane helix</keyword>
<dbReference type="InterPro" id="IPR005538">
    <property type="entry name" value="LrgA/CidA"/>
</dbReference>
<evidence type="ECO:0000256" key="3">
    <source>
        <dbReference type="ARBA" id="ARBA00022692"/>
    </source>
</evidence>
<name>A0A143HJS7_MICTH</name>
<organism evidence="7 8">
    <name type="scientific">Microbulbifer thermotolerans</name>
    <dbReference type="NCBI Taxonomy" id="252514"/>
    <lineage>
        <taxon>Bacteria</taxon>
        <taxon>Pseudomonadati</taxon>
        <taxon>Pseudomonadota</taxon>
        <taxon>Gammaproteobacteria</taxon>
        <taxon>Cellvibrionales</taxon>
        <taxon>Microbulbiferaceae</taxon>
        <taxon>Microbulbifer</taxon>
    </lineage>
</organism>
<feature type="transmembrane region" description="Helical" evidence="6">
    <location>
        <begin position="66"/>
        <end position="86"/>
    </location>
</feature>
<reference evidence="8" key="1">
    <citation type="submission" date="2016-03" db="EMBL/GenBank/DDBJ databases">
        <authorList>
            <person name="Lee Y.-S."/>
            <person name="Choi Y.-L."/>
        </authorList>
    </citation>
    <scope>NUCLEOTIDE SEQUENCE [LARGE SCALE GENOMIC DNA]</scope>
    <source>
        <strain evidence="8">DAU221</strain>
    </source>
</reference>
<protein>
    <recommendedName>
        <fullName evidence="9">Holin-like protein</fullName>
    </recommendedName>
</protein>
<keyword evidence="5 6" id="KW-0472">Membrane</keyword>
<keyword evidence="2" id="KW-1003">Cell membrane</keyword>
<dbReference type="EMBL" id="CP014864">
    <property type="protein sequence ID" value="AMX01984.1"/>
    <property type="molecule type" value="Genomic_DNA"/>
</dbReference>
<dbReference type="RefSeq" id="WP_067152109.1">
    <property type="nucleotide sequence ID" value="NZ_CP130317.1"/>
</dbReference>
<dbReference type="Proteomes" id="UP000076077">
    <property type="component" value="Chromosome"/>
</dbReference>
<proteinExistence type="predicted"/>
<evidence type="ECO:0000313" key="8">
    <source>
        <dbReference type="Proteomes" id="UP000076077"/>
    </source>
</evidence>
<evidence type="ECO:0000256" key="2">
    <source>
        <dbReference type="ARBA" id="ARBA00022475"/>
    </source>
</evidence>
<evidence type="ECO:0000256" key="6">
    <source>
        <dbReference type="SAM" id="Phobius"/>
    </source>
</evidence>
<evidence type="ECO:0000313" key="7">
    <source>
        <dbReference type="EMBL" id="AMX01984.1"/>
    </source>
</evidence>
<dbReference type="STRING" id="252514.A3224_04760"/>
<dbReference type="OrthoDB" id="194658at2"/>
<feature type="transmembrane region" description="Helical" evidence="6">
    <location>
        <begin position="7"/>
        <end position="29"/>
    </location>
</feature>
<keyword evidence="8" id="KW-1185">Reference proteome</keyword>
<dbReference type="KEGG" id="mthd:A3224_04760"/>
<evidence type="ECO:0000256" key="5">
    <source>
        <dbReference type="ARBA" id="ARBA00023136"/>
    </source>
</evidence>
<evidence type="ECO:0008006" key="9">
    <source>
        <dbReference type="Google" id="ProtNLM"/>
    </source>
</evidence>
<evidence type="ECO:0000256" key="4">
    <source>
        <dbReference type="ARBA" id="ARBA00022989"/>
    </source>
</evidence>